<evidence type="ECO:0000313" key="1">
    <source>
        <dbReference type="EMBL" id="KAG7594494.1"/>
    </source>
</evidence>
<keyword evidence="2" id="KW-1185">Reference proteome</keyword>
<protein>
    <submittedName>
        <fullName evidence="1">Uncharacterized protein</fullName>
    </submittedName>
</protein>
<evidence type="ECO:0000313" key="2">
    <source>
        <dbReference type="Proteomes" id="UP000694240"/>
    </source>
</evidence>
<dbReference type="AlphaFoldDB" id="A0A8T2CBW7"/>
<dbReference type="EMBL" id="JAEFBK010000006">
    <property type="protein sequence ID" value="KAG7594494.1"/>
    <property type="molecule type" value="Genomic_DNA"/>
</dbReference>
<comment type="caution">
    <text evidence="1">The sequence shown here is derived from an EMBL/GenBank/DDBJ whole genome shotgun (WGS) entry which is preliminary data.</text>
</comment>
<name>A0A8T2CBW7_9BRAS</name>
<dbReference type="Proteomes" id="UP000694240">
    <property type="component" value="Chromosome 6"/>
</dbReference>
<organism evidence="1 2">
    <name type="scientific">Arabidopsis thaliana x Arabidopsis arenosa</name>
    <dbReference type="NCBI Taxonomy" id="1240361"/>
    <lineage>
        <taxon>Eukaryota</taxon>
        <taxon>Viridiplantae</taxon>
        <taxon>Streptophyta</taxon>
        <taxon>Embryophyta</taxon>
        <taxon>Tracheophyta</taxon>
        <taxon>Spermatophyta</taxon>
        <taxon>Magnoliopsida</taxon>
        <taxon>eudicotyledons</taxon>
        <taxon>Gunneridae</taxon>
        <taxon>Pentapetalae</taxon>
        <taxon>rosids</taxon>
        <taxon>malvids</taxon>
        <taxon>Brassicales</taxon>
        <taxon>Brassicaceae</taxon>
        <taxon>Camelineae</taxon>
        <taxon>Arabidopsis</taxon>
    </lineage>
</organism>
<accession>A0A8T2CBW7</accession>
<gene>
    <name evidence="1" type="ORF">ISN45_Aa01g032440</name>
</gene>
<sequence length="133" mass="14149">MCKAPTILVSLTSRSSRVPPRSSVDLDSRLSLPHASLGHVNRERNAAADTLAQKALSNNVLVWKMTNGGGGNFGDGGSGAIPAVEFRWRWFRRRKSGGGGSGDEGPAAVVPAKDVWRWFWAGVVVMSSDGGEE</sequence>
<proteinExistence type="predicted"/>
<reference evidence="1 2" key="1">
    <citation type="submission" date="2020-12" db="EMBL/GenBank/DDBJ databases">
        <title>Concerted genomic and epigenomic changes stabilize Arabidopsis allopolyploids.</title>
        <authorList>
            <person name="Chen Z."/>
        </authorList>
    </citation>
    <scope>NUCLEOTIDE SEQUENCE [LARGE SCALE GENOMIC DNA]</scope>
    <source>
        <strain evidence="1">Allo738</strain>
        <tissue evidence="1">Leaf</tissue>
    </source>
</reference>